<evidence type="ECO:0000313" key="1">
    <source>
        <dbReference type="EMBL" id="CAI9976349.1"/>
    </source>
</evidence>
<dbReference type="AlphaFoldDB" id="A0AA86RDP6"/>
<sequence length="412" mass="48828">MTDTQLKLAERQKEIKNMIESQIQKLKQNKKFEFKEKVAEPKVEKQVVKKTKVKAEKTEKTEQKAKISKKDKEYILQYVQEHSGLTVGKIAGYLLKSDFKGRNIDPTQLKELIDFYRYSDITTIPEETPADPENNQQVVSSNQTQENDKTILIFNTFTEIYKEGLKKISKVDCSQKTPNELCELIQQLHFEVRKVFWRFVQSQYQPHSSIYYLKTYHKHTYQQIMNNNTQENNIELAEEQTIISQVAQVLAQESGNTQNQLQATQDSKPNTQTFYLKAQELQNTYTAFYKRALRIILNQDFSEKQPRDIYQQIVDLDQIKIKQFWEILEQIVEPKKSVANLKKYFENSYFRVKYTELLNQNDRLAILNTIKQNTHLTEHSVLQLLIKQFKDRDICTKDIQRYLSKNYTETDE</sequence>
<name>A0AA86RDP6_9EUKA</name>
<protein>
    <submittedName>
        <fullName evidence="2">Hypothetical_protein</fullName>
    </submittedName>
</protein>
<keyword evidence="3" id="KW-1185">Reference proteome</keyword>
<evidence type="ECO:0000313" key="3">
    <source>
        <dbReference type="Proteomes" id="UP001642409"/>
    </source>
</evidence>
<reference evidence="1" key="1">
    <citation type="submission" date="2023-06" db="EMBL/GenBank/DDBJ databases">
        <authorList>
            <person name="Kurt Z."/>
        </authorList>
    </citation>
    <scope>NUCLEOTIDE SEQUENCE</scope>
</reference>
<dbReference type="EMBL" id="CATOUU010001173">
    <property type="protein sequence ID" value="CAI9976349.1"/>
    <property type="molecule type" value="Genomic_DNA"/>
</dbReference>
<organism evidence="1">
    <name type="scientific">Hexamita inflata</name>
    <dbReference type="NCBI Taxonomy" id="28002"/>
    <lineage>
        <taxon>Eukaryota</taxon>
        <taxon>Metamonada</taxon>
        <taxon>Diplomonadida</taxon>
        <taxon>Hexamitidae</taxon>
        <taxon>Hexamitinae</taxon>
        <taxon>Hexamita</taxon>
    </lineage>
</organism>
<proteinExistence type="predicted"/>
<dbReference type="EMBL" id="CAXDID020000043">
    <property type="protein sequence ID" value="CAL6001212.1"/>
    <property type="molecule type" value="Genomic_DNA"/>
</dbReference>
<gene>
    <name evidence="2" type="ORF">HINF_LOCUS17330</name>
    <name evidence="1" type="ORF">HINF_LOCUS63994</name>
</gene>
<dbReference type="Proteomes" id="UP001642409">
    <property type="component" value="Unassembled WGS sequence"/>
</dbReference>
<reference evidence="2 3" key="2">
    <citation type="submission" date="2024-07" db="EMBL/GenBank/DDBJ databases">
        <authorList>
            <person name="Akdeniz Z."/>
        </authorList>
    </citation>
    <scope>NUCLEOTIDE SEQUENCE [LARGE SCALE GENOMIC DNA]</scope>
</reference>
<comment type="caution">
    <text evidence="1">The sequence shown here is derived from an EMBL/GenBank/DDBJ whole genome shotgun (WGS) entry which is preliminary data.</text>
</comment>
<accession>A0AA86RDP6</accession>
<evidence type="ECO:0000313" key="2">
    <source>
        <dbReference type="EMBL" id="CAL6001212.1"/>
    </source>
</evidence>